<evidence type="ECO:0000313" key="2">
    <source>
        <dbReference type="Proteomes" id="UP000630353"/>
    </source>
</evidence>
<keyword evidence="2" id="KW-1185">Reference proteome</keyword>
<evidence type="ECO:0000313" key="1">
    <source>
        <dbReference type="EMBL" id="GHD58183.1"/>
    </source>
</evidence>
<reference evidence="1" key="1">
    <citation type="journal article" date="2014" name="Int. J. Syst. Evol. Microbiol.">
        <title>Complete genome sequence of Corynebacterium casei LMG S-19264T (=DSM 44701T), isolated from a smear-ripened cheese.</title>
        <authorList>
            <consortium name="US DOE Joint Genome Institute (JGI-PGF)"/>
            <person name="Walter F."/>
            <person name="Albersmeier A."/>
            <person name="Kalinowski J."/>
            <person name="Ruckert C."/>
        </authorList>
    </citation>
    <scope>NUCLEOTIDE SEQUENCE</scope>
    <source>
        <strain evidence="1">KCTC 42651</strain>
    </source>
</reference>
<dbReference type="EMBL" id="BMZS01000010">
    <property type="protein sequence ID" value="GHD58183.1"/>
    <property type="molecule type" value="Genomic_DNA"/>
</dbReference>
<name>A0A918XUW8_9PROT</name>
<dbReference type="AlphaFoldDB" id="A0A918XUW8"/>
<protein>
    <submittedName>
        <fullName evidence="1">Uncharacterized protein</fullName>
    </submittedName>
</protein>
<gene>
    <name evidence="1" type="ORF">GCM10017083_40760</name>
</gene>
<reference evidence="1" key="2">
    <citation type="submission" date="2020-09" db="EMBL/GenBank/DDBJ databases">
        <authorList>
            <person name="Sun Q."/>
            <person name="Kim S."/>
        </authorList>
    </citation>
    <scope>NUCLEOTIDE SEQUENCE</scope>
    <source>
        <strain evidence="1">KCTC 42651</strain>
    </source>
</reference>
<comment type="caution">
    <text evidence="1">The sequence shown here is derived from an EMBL/GenBank/DDBJ whole genome shotgun (WGS) entry which is preliminary data.</text>
</comment>
<proteinExistence type="predicted"/>
<dbReference type="Proteomes" id="UP000630353">
    <property type="component" value="Unassembled WGS sequence"/>
</dbReference>
<sequence>MAAIAVFLVLSALVLLAVRVTRRQMALSALTDALAPARRSLVAVDPASGRVLDARAELAEVEATWHPVRFPEGWESRGSGFPPERASFDRTLGGRRKWCETRCRGAWRVERPESGNPVFWFEDRRDAADFSLQWFPFKCS</sequence>
<organism evidence="1 2">
    <name type="scientific">Thalassobaculum fulvum</name>
    <dbReference type="NCBI Taxonomy" id="1633335"/>
    <lineage>
        <taxon>Bacteria</taxon>
        <taxon>Pseudomonadati</taxon>
        <taxon>Pseudomonadota</taxon>
        <taxon>Alphaproteobacteria</taxon>
        <taxon>Rhodospirillales</taxon>
        <taxon>Thalassobaculaceae</taxon>
        <taxon>Thalassobaculum</taxon>
    </lineage>
</organism>
<dbReference type="RefSeq" id="WP_189993067.1">
    <property type="nucleotide sequence ID" value="NZ_BMZS01000010.1"/>
</dbReference>
<accession>A0A918XUW8</accession>